<feature type="domain" description="Glycosyl transferase family 1" evidence="2">
    <location>
        <begin position="175"/>
        <end position="325"/>
    </location>
</feature>
<dbReference type="AlphaFoldDB" id="A0A1C3SZ28"/>
<evidence type="ECO:0000259" key="2">
    <source>
        <dbReference type="Pfam" id="PF00534"/>
    </source>
</evidence>
<evidence type="ECO:0000256" key="1">
    <source>
        <dbReference type="ARBA" id="ARBA00022679"/>
    </source>
</evidence>
<name>A0A1C3SZ28_KLEPN</name>
<dbReference type="PANTHER" id="PTHR46401">
    <property type="entry name" value="GLYCOSYLTRANSFERASE WBBK-RELATED"/>
    <property type="match status" value="1"/>
</dbReference>
<dbReference type="CDD" id="cd03809">
    <property type="entry name" value="GT4_MtfB-like"/>
    <property type="match status" value="1"/>
</dbReference>
<dbReference type="SUPFAM" id="SSF53756">
    <property type="entry name" value="UDP-Glycosyltransferase/glycogen phosphorylase"/>
    <property type="match status" value="1"/>
</dbReference>
<sequence length="355" mass="40258">MRSTMLYINARFLTQKITGVQRFALELSTEIIKQVNDVVFLVPNIDNVLHLECLNNFNIIEVKGGRGHFWEQVTLPLYMLKNKGTLINLCNTAPIFYSNQVVTHHDITYIRFPDSFSFLFRAFYRLVGELVLKKAKAVITVSEFSKAEISEYYKISRDNIFVIHNAVNENFRYIGRIKTGGYILAVSSPAYHKNFHGLIEAFTKSNIKTKLKIIGEASGNFQATERSNIDSRVEFLGRVDDKSLIELYQNADLFVFPSLYEGFGIPPLEAQSCGCPVVSSNRASLPEVLEQSVIYFNPENEDEIILAITKVLGNSDTADELTERGLKNVKRFSWQKSATDLIKAIMLVNKNSINS</sequence>
<keyword evidence="1 4" id="KW-0808">Transferase</keyword>
<evidence type="ECO:0000259" key="3">
    <source>
        <dbReference type="Pfam" id="PF13439"/>
    </source>
</evidence>
<reference evidence="4" key="1">
    <citation type="submission" date="2016-07" db="EMBL/GenBank/DDBJ databases">
        <authorList>
            <person name="Informatics P."/>
        </authorList>
    </citation>
    <scope>NUCLEOTIDE SEQUENCE</scope>
    <source>
        <strain evidence="4">INF132</strain>
    </source>
</reference>
<dbReference type="InterPro" id="IPR001296">
    <property type="entry name" value="Glyco_trans_1"/>
</dbReference>
<dbReference type="Gene3D" id="3.40.50.2000">
    <property type="entry name" value="Glycogen Phosphorylase B"/>
    <property type="match status" value="2"/>
</dbReference>
<feature type="domain" description="Glycosyltransferase subfamily 4-like N-terminal" evidence="3">
    <location>
        <begin position="18"/>
        <end position="169"/>
    </location>
</feature>
<evidence type="ECO:0000313" key="4">
    <source>
        <dbReference type="EMBL" id="SCA95847.1"/>
    </source>
</evidence>
<reference evidence="4" key="2">
    <citation type="submission" date="2016-08" db="EMBL/GenBank/DDBJ databases">
        <title>Klebsiella loci capsule.</title>
        <authorList>
            <person name="Holt K.E."/>
            <person name="Thomson N.R."/>
        </authorList>
    </citation>
    <scope>NUCLEOTIDE SEQUENCE</scope>
    <source>
        <strain evidence="4">INF132</strain>
    </source>
</reference>
<organism evidence="4">
    <name type="scientific">Klebsiella pneumoniae</name>
    <dbReference type="NCBI Taxonomy" id="573"/>
    <lineage>
        <taxon>Bacteria</taxon>
        <taxon>Pseudomonadati</taxon>
        <taxon>Pseudomonadota</taxon>
        <taxon>Gammaproteobacteria</taxon>
        <taxon>Enterobacterales</taxon>
        <taxon>Enterobacteriaceae</taxon>
        <taxon>Klebsiella/Raoultella group</taxon>
        <taxon>Klebsiella</taxon>
        <taxon>Klebsiella pneumoniae complex</taxon>
    </lineage>
</organism>
<dbReference type="Pfam" id="PF00534">
    <property type="entry name" value="Glycos_transf_1"/>
    <property type="match status" value="1"/>
</dbReference>
<protein>
    <submittedName>
        <fullName evidence="4">Group 1 glycosyltransferase</fullName>
    </submittedName>
</protein>
<accession>A0A1C3SZ28</accession>
<dbReference type="PANTHER" id="PTHR46401:SF2">
    <property type="entry name" value="GLYCOSYLTRANSFERASE WBBK-RELATED"/>
    <property type="match status" value="1"/>
</dbReference>
<dbReference type="Pfam" id="PF13439">
    <property type="entry name" value="Glyco_transf_4"/>
    <property type="match status" value="1"/>
</dbReference>
<dbReference type="InterPro" id="IPR028098">
    <property type="entry name" value="Glyco_trans_4-like_N"/>
</dbReference>
<dbReference type="EMBL" id="LT603709">
    <property type="protein sequence ID" value="SCA95847.1"/>
    <property type="molecule type" value="Genomic_DNA"/>
</dbReference>
<proteinExistence type="predicted"/>
<dbReference type="GO" id="GO:0016757">
    <property type="term" value="F:glycosyltransferase activity"/>
    <property type="evidence" value="ECO:0007669"/>
    <property type="project" value="InterPro"/>
</dbReference>
<gene>
    <name evidence="4" type="primary">wcuI</name>
    <name evidence="4" type="synonym">KL133_00010</name>
</gene>
<dbReference type="GO" id="GO:0009103">
    <property type="term" value="P:lipopolysaccharide biosynthetic process"/>
    <property type="evidence" value="ECO:0007669"/>
    <property type="project" value="TreeGrafter"/>
</dbReference>